<evidence type="ECO:0000313" key="3">
    <source>
        <dbReference type="Proteomes" id="UP000034029"/>
    </source>
</evidence>
<accession>A0A0F7HIX7</accession>
<keyword evidence="3" id="KW-1185">Reference proteome</keyword>
<dbReference type="EMBL" id="FOTB01000001">
    <property type="protein sequence ID" value="SFK50980.1"/>
    <property type="molecule type" value="Genomic_DNA"/>
</dbReference>
<dbReference type="RefSeq" id="WP_046789654.1">
    <property type="nucleotide sequence ID" value="NZ_CP011366.1"/>
</dbReference>
<name>A0A0F7HIX7_9STAP</name>
<dbReference type="OrthoDB" id="2360403at2"/>
<reference evidence="2 4" key="3">
    <citation type="submission" date="2016-10" db="EMBL/GenBank/DDBJ databases">
        <authorList>
            <person name="Varghese N."/>
            <person name="Submissions S."/>
        </authorList>
    </citation>
    <scope>NUCLEOTIDE SEQUENCE [LARGE SCALE GENOMIC DNA]</scope>
    <source>
        <strain evidence="2 4">CGMCC 1.6501</strain>
    </source>
</reference>
<dbReference type="InterPro" id="IPR036291">
    <property type="entry name" value="NAD(P)-bd_dom_sf"/>
</dbReference>
<sequence>MEIILLSTTSKHKKDILELPRKKVLKHVSENYLISSKKYLHQFIEEKNNENRLFIVDCEKKQNISLYDELNSLNININLLDYKPNDLTMEAADLALFNYFFRDISNKSIAIYGTGNIAFKLALRLSERNANVYLYGRDQKKVQICVEALRQITFDGNLIHYGTDDTKVDSLVSCVSAHEVIDVKYLQILNKSSLCLDGGIGNFSKKFIELSLEKGHEVRRLDVRQSQEIMDGYIKSRMDSEFDSIIGKDIINDQPVVAGGILGRNGEIIIDNISKPSKVIGIANGIGGVKSESELSDEEREKIKKVEYHIQ</sequence>
<reference evidence="1 3" key="1">
    <citation type="journal article" date="2015" name="Int. J. Syst. Evol. Microbiol.">
        <title>Complete genome sequence of Salinicoccus halodurans H3B36, isolated from the Qaidam Basin in China.</title>
        <authorList>
            <person name="Jiang K."/>
            <person name="Xue Y."/>
            <person name="Ma Y."/>
        </authorList>
    </citation>
    <scope>NUCLEOTIDE SEQUENCE [LARGE SCALE GENOMIC DNA]</scope>
    <source>
        <strain evidence="1 3">H3B36</strain>
    </source>
</reference>
<dbReference type="AlphaFoldDB" id="A0A0F7HIX7"/>
<dbReference type="Gene3D" id="3.40.50.720">
    <property type="entry name" value="NAD(P)-binding Rossmann-like Domain"/>
    <property type="match status" value="1"/>
</dbReference>
<dbReference type="EMBL" id="CP011366">
    <property type="protein sequence ID" value="AKG73464.1"/>
    <property type="molecule type" value="Genomic_DNA"/>
</dbReference>
<organism evidence="2 4">
    <name type="scientific">Salinicoccus halodurans</name>
    <dbReference type="NCBI Taxonomy" id="407035"/>
    <lineage>
        <taxon>Bacteria</taxon>
        <taxon>Bacillati</taxon>
        <taxon>Bacillota</taxon>
        <taxon>Bacilli</taxon>
        <taxon>Bacillales</taxon>
        <taxon>Staphylococcaceae</taxon>
        <taxon>Salinicoccus</taxon>
    </lineage>
</organism>
<evidence type="ECO:0000313" key="4">
    <source>
        <dbReference type="Proteomes" id="UP000183090"/>
    </source>
</evidence>
<proteinExistence type="predicted"/>
<evidence type="ECO:0000313" key="1">
    <source>
        <dbReference type="EMBL" id="AKG73464.1"/>
    </source>
</evidence>
<dbReference type="SUPFAM" id="SSF51735">
    <property type="entry name" value="NAD(P)-binding Rossmann-fold domains"/>
    <property type="match status" value="1"/>
</dbReference>
<evidence type="ECO:0000313" key="2">
    <source>
        <dbReference type="EMBL" id="SFK50980.1"/>
    </source>
</evidence>
<dbReference type="Proteomes" id="UP000034029">
    <property type="component" value="Chromosome"/>
</dbReference>
<reference evidence="3" key="2">
    <citation type="submission" date="2015-04" db="EMBL/GenBank/DDBJ databases">
        <title>Complete genome sequence of Salinicoccus halodurans strain H3B36, isolated from the Qaidam basin of China.</title>
        <authorList>
            <person name="Ma Y."/>
            <person name="Jiang K."/>
            <person name="Xue Y."/>
        </authorList>
    </citation>
    <scope>NUCLEOTIDE SEQUENCE [LARGE SCALE GENOMIC DNA]</scope>
    <source>
        <strain evidence="3">H3B36</strain>
    </source>
</reference>
<protein>
    <recommendedName>
        <fullName evidence="5">Quinate/shikimate 5-dehydrogenase/glutamyl-tRNA reductase domain-containing protein</fullName>
    </recommendedName>
</protein>
<evidence type="ECO:0008006" key="5">
    <source>
        <dbReference type="Google" id="ProtNLM"/>
    </source>
</evidence>
<gene>
    <name evidence="1" type="ORF">AAT16_04085</name>
    <name evidence="2" type="ORF">SAMN05216235_0054</name>
</gene>
<dbReference type="Proteomes" id="UP000183090">
    <property type="component" value="Unassembled WGS sequence"/>
</dbReference>
<dbReference type="KEGG" id="shv:AAT16_04085"/>